<feature type="non-terminal residue" evidence="2">
    <location>
        <position position="152"/>
    </location>
</feature>
<dbReference type="OMA" id="CLRIEET"/>
<dbReference type="SUPFAM" id="SSF56219">
    <property type="entry name" value="DNase I-like"/>
    <property type="match status" value="1"/>
</dbReference>
<name>A7T1Y1_NEMVE</name>
<accession>A7T1Y1</accession>
<reference evidence="2 3" key="1">
    <citation type="journal article" date="2007" name="Science">
        <title>Sea anemone genome reveals ancestral eumetazoan gene repertoire and genomic organization.</title>
        <authorList>
            <person name="Putnam N.H."/>
            <person name="Srivastava M."/>
            <person name="Hellsten U."/>
            <person name="Dirks B."/>
            <person name="Chapman J."/>
            <person name="Salamov A."/>
            <person name="Terry A."/>
            <person name="Shapiro H."/>
            <person name="Lindquist E."/>
            <person name="Kapitonov V.V."/>
            <person name="Jurka J."/>
            <person name="Genikhovich G."/>
            <person name="Grigoriev I.V."/>
            <person name="Lucas S.M."/>
            <person name="Steele R.E."/>
            <person name="Finnerty J.R."/>
            <person name="Technau U."/>
            <person name="Martindale M.Q."/>
            <person name="Rokhsar D.S."/>
        </authorList>
    </citation>
    <scope>NUCLEOTIDE SEQUENCE [LARGE SCALE GENOMIC DNA]</scope>
    <source>
        <strain evidence="3">CH2 X CH6</strain>
    </source>
</reference>
<protein>
    <recommendedName>
        <fullName evidence="1">Endonuclease/exonuclease/phosphatase domain-containing protein</fullName>
    </recommendedName>
</protein>
<dbReference type="InterPro" id="IPR005135">
    <property type="entry name" value="Endo/exonuclease/phosphatase"/>
</dbReference>
<gene>
    <name evidence="2" type="ORF">NEMVEDRAFT_v1g55813</name>
</gene>
<dbReference type="InterPro" id="IPR027124">
    <property type="entry name" value="Swc5/CFDP1/2"/>
</dbReference>
<dbReference type="Gene3D" id="3.60.10.10">
    <property type="entry name" value="Endonuclease/exonuclease/phosphatase"/>
    <property type="match status" value="1"/>
</dbReference>
<dbReference type="Pfam" id="PF14529">
    <property type="entry name" value="Exo_endo_phos_2"/>
    <property type="match status" value="1"/>
</dbReference>
<dbReference type="Proteomes" id="UP000001593">
    <property type="component" value="Unassembled WGS sequence"/>
</dbReference>
<organism evidence="2 3">
    <name type="scientific">Nematostella vectensis</name>
    <name type="common">Starlet sea anemone</name>
    <dbReference type="NCBI Taxonomy" id="45351"/>
    <lineage>
        <taxon>Eukaryota</taxon>
        <taxon>Metazoa</taxon>
        <taxon>Cnidaria</taxon>
        <taxon>Anthozoa</taxon>
        <taxon>Hexacorallia</taxon>
        <taxon>Actiniaria</taxon>
        <taxon>Edwardsiidae</taxon>
        <taxon>Nematostella</taxon>
    </lineage>
</organism>
<evidence type="ECO:0000313" key="3">
    <source>
        <dbReference type="Proteomes" id="UP000001593"/>
    </source>
</evidence>
<sequence>LTIIQCYAPTNEADDEAKDDWYKHLTQVISRVPRHDMLLVIGDLNAKVGTDNTNYERAMGVYGCGTMNNNGERLADFCLNNDLEIGGTIFPHKNIHKLTWRSPDGRTLNQIDHIIINGKWRRSLLNVRVYRGADASSDHNLVVTSVKLKLRK</sequence>
<dbReference type="PANTHER" id="PTHR23227">
    <property type="entry name" value="BUCENTAUR RELATED"/>
    <property type="match status" value="1"/>
</dbReference>
<dbReference type="eggNOG" id="KOG1075">
    <property type="taxonomic scope" value="Eukaryota"/>
</dbReference>
<proteinExistence type="predicted"/>
<feature type="domain" description="Endonuclease/exonuclease/phosphatase" evidence="1">
    <location>
        <begin position="2"/>
        <end position="142"/>
    </location>
</feature>
<dbReference type="EMBL" id="DS470171">
    <property type="protein sequence ID" value="EDO30030.1"/>
    <property type="molecule type" value="Genomic_DNA"/>
</dbReference>
<feature type="non-terminal residue" evidence="2">
    <location>
        <position position="1"/>
    </location>
</feature>
<dbReference type="InterPro" id="IPR036691">
    <property type="entry name" value="Endo/exonu/phosph_ase_sf"/>
</dbReference>
<evidence type="ECO:0000259" key="1">
    <source>
        <dbReference type="Pfam" id="PF14529"/>
    </source>
</evidence>
<dbReference type="AlphaFoldDB" id="A7T1Y1"/>
<dbReference type="InParanoid" id="A7T1Y1"/>
<evidence type="ECO:0000313" key="2">
    <source>
        <dbReference type="EMBL" id="EDO30030.1"/>
    </source>
</evidence>
<dbReference type="HOGENOM" id="CLU_000680_18_3_1"/>
<dbReference type="STRING" id="45351.A7T1Y1"/>
<dbReference type="GO" id="GO:0003824">
    <property type="term" value="F:catalytic activity"/>
    <property type="evidence" value="ECO:0007669"/>
    <property type="project" value="InterPro"/>
</dbReference>
<dbReference type="PANTHER" id="PTHR23227:SF67">
    <property type="entry name" value="CRANIOFACIAL DEVELOPMENT PROTEIN 2-LIKE"/>
    <property type="match status" value="1"/>
</dbReference>
<dbReference type="CDD" id="cd09076">
    <property type="entry name" value="L1-EN"/>
    <property type="match status" value="1"/>
</dbReference>
<keyword evidence="3" id="KW-1185">Reference proteome</keyword>
<dbReference type="PhylomeDB" id="A7T1Y1"/>